<sequence>MDTTPSMIHHGRNVKRIREILGVKQDFLATSLGLSQQAISQLEQKEVLDAPSLQRVSKALGVSEDAIKNFSEESAIQIFSNTYHDHAASVQYNFNPVDKWLEAIEENKKLYERLLQAEREKNELLQKLLASKQ</sequence>
<dbReference type="CDD" id="cd00093">
    <property type="entry name" value="HTH_XRE"/>
    <property type="match status" value="1"/>
</dbReference>
<reference evidence="3 4" key="1">
    <citation type="journal article" date="2012" name="J. Bacteriol.">
        <title>Genome Sequence of the Filamentous Bacterium Fibrisoma limi BUZ 3T.</title>
        <authorList>
            <person name="Filippini M."/>
            <person name="Qi W."/>
            <person name="Jaenicke S."/>
            <person name="Goesmann A."/>
            <person name="Smits T.H."/>
            <person name="Bagheri H.C."/>
        </authorList>
    </citation>
    <scope>NUCLEOTIDE SEQUENCE [LARGE SCALE GENOMIC DNA]</scope>
    <source>
        <strain evidence="4">BUZ 3T</strain>
    </source>
</reference>
<accession>I2GRM6</accession>
<dbReference type="Proteomes" id="UP000009309">
    <property type="component" value="Unassembled WGS sequence"/>
</dbReference>
<dbReference type="PROSITE" id="PS50943">
    <property type="entry name" value="HTH_CROC1"/>
    <property type="match status" value="1"/>
</dbReference>
<proteinExistence type="predicted"/>
<dbReference type="EMBL" id="CAIT01000009">
    <property type="protein sequence ID" value="CCH56554.1"/>
    <property type="molecule type" value="Genomic_DNA"/>
</dbReference>
<comment type="caution">
    <text evidence="3">The sequence shown here is derived from an EMBL/GenBank/DDBJ whole genome shotgun (WGS) entry which is preliminary data.</text>
</comment>
<dbReference type="InterPro" id="IPR010982">
    <property type="entry name" value="Lambda_DNA-bd_dom_sf"/>
</dbReference>
<dbReference type="OrthoDB" id="674774at2"/>
<evidence type="ECO:0000259" key="2">
    <source>
        <dbReference type="PROSITE" id="PS50943"/>
    </source>
</evidence>
<dbReference type="GO" id="GO:0003677">
    <property type="term" value="F:DNA binding"/>
    <property type="evidence" value="ECO:0007669"/>
    <property type="project" value="InterPro"/>
</dbReference>
<dbReference type="InterPro" id="IPR001387">
    <property type="entry name" value="Cro/C1-type_HTH"/>
</dbReference>
<dbReference type="eggNOG" id="COG1476">
    <property type="taxonomic scope" value="Bacteria"/>
</dbReference>
<dbReference type="SMART" id="SM00530">
    <property type="entry name" value="HTH_XRE"/>
    <property type="match status" value="1"/>
</dbReference>
<dbReference type="SUPFAM" id="SSF47413">
    <property type="entry name" value="lambda repressor-like DNA-binding domains"/>
    <property type="match status" value="1"/>
</dbReference>
<dbReference type="Pfam" id="PF01381">
    <property type="entry name" value="HTH_3"/>
    <property type="match status" value="1"/>
</dbReference>
<evidence type="ECO:0000313" key="3">
    <source>
        <dbReference type="EMBL" id="CCH56554.1"/>
    </source>
</evidence>
<dbReference type="AlphaFoldDB" id="I2GRM6"/>
<keyword evidence="4" id="KW-1185">Reference proteome</keyword>
<evidence type="ECO:0000256" key="1">
    <source>
        <dbReference type="SAM" id="Coils"/>
    </source>
</evidence>
<gene>
    <name evidence="3" type="ORF">BN8_05909</name>
</gene>
<protein>
    <submittedName>
        <fullName evidence="3">XRE family transcriptional regulator</fullName>
    </submittedName>
</protein>
<name>I2GRM6_9BACT</name>
<feature type="coiled-coil region" evidence="1">
    <location>
        <begin position="101"/>
        <end position="128"/>
    </location>
</feature>
<organism evidence="3 4">
    <name type="scientific">Fibrisoma limi BUZ 3</name>
    <dbReference type="NCBI Taxonomy" id="1185876"/>
    <lineage>
        <taxon>Bacteria</taxon>
        <taxon>Pseudomonadati</taxon>
        <taxon>Bacteroidota</taxon>
        <taxon>Cytophagia</taxon>
        <taxon>Cytophagales</taxon>
        <taxon>Spirosomataceae</taxon>
        <taxon>Fibrisoma</taxon>
    </lineage>
</organism>
<dbReference type="Gene3D" id="1.10.260.40">
    <property type="entry name" value="lambda repressor-like DNA-binding domains"/>
    <property type="match status" value="1"/>
</dbReference>
<dbReference type="STRING" id="1185876.BN8_05909"/>
<evidence type="ECO:0000313" key="4">
    <source>
        <dbReference type="Proteomes" id="UP000009309"/>
    </source>
</evidence>
<keyword evidence="1" id="KW-0175">Coiled coil</keyword>
<feature type="domain" description="HTH cro/C1-type" evidence="2">
    <location>
        <begin position="14"/>
        <end position="67"/>
    </location>
</feature>